<protein>
    <recommendedName>
        <fullName evidence="1">Proprotein convertase subtilisin/kexin type 9 C-terminal domain-containing protein</fullName>
    </recommendedName>
</protein>
<dbReference type="InterPro" id="IPR041051">
    <property type="entry name" value="PCSK9_C3"/>
</dbReference>
<proteinExistence type="predicted"/>
<dbReference type="Gene3D" id="2.60.120.690">
    <property type="entry name" value="Proprotein convertase subtilisin/kexin type 9"/>
    <property type="match status" value="1"/>
</dbReference>
<dbReference type="Proteomes" id="UP001519460">
    <property type="component" value="Unassembled WGS sequence"/>
</dbReference>
<organism evidence="2 3">
    <name type="scientific">Batillaria attramentaria</name>
    <dbReference type="NCBI Taxonomy" id="370345"/>
    <lineage>
        <taxon>Eukaryota</taxon>
        <taxon>Metazoa</taxon>
        <taxon>Spiralia</taxon>
        <taxon>Lophotrochozoa</taxon>
        <taxon>Mollusca</taxon>
        <taxon>Gastropoda</taxon>
        <taxon>Caenogastropoda</taxon>
        <taxon>Sorbeoconcha</taxon>
        <taxon>Cerithioidea</taxon>
        <taxon>Batillariidae</taxon>
        <taxon>Batillaria</taxon>
    </lineage>
</organism>
<name>A0ABD0J075_9CAEN</name>
<dbReference type="EMBL" id="JACVVK020000809">
    <property type="protein sequence ID" value="KAK7444114.1"/>
    <property type="molecule type" value="Genomic_DNA"/>
</dbReference>
<evidence type="ECO:0000259" key="1">
    <source>
        <dbReference type="Pfam" id="PF18463"/>
    </source>
</evidence>
<gene>
    <name evidence="2" type="ORF">BaRGS_00040430</name>
</gene>
<feature type="domain" description="Proprotein convertase subtilisin/kexin type 9 C-terminal" evidence="1">
    <location>
        <begin position="12"/>
        <end position="81"/>
    </location>
</feature>
<comment type="caution">
    <text evidence="2">The sequence shown here is derived from an EMBL/GenBank/DDBJ whole genome shotgun (WGS) entry which is preliminary data.</text>
</comment>
<evidence type="ECO:0000313" key="3">
    <source>
        <dbReference type="Proteomes" id="UP001519460"/>
    </source>
</evidence>
<accession>A0ABD0J075</accession>
<keyword evidence="3" id="KW-1185">Reference proteome</keyword>
<evidence type="ECO:0000313" key="2">
    <source>
        <dbReference type="EMBL" id="KAK7444114.1"/>
    </source>
</evidence>
<sequence length="87" mass="8837">AVVGAACCGAGLLHCDVVRSADETRAKVTCPSGSLMTGCNVYAEGGITGGARITEEGECTAYRTEHHGRTSTVSAIATCCRPPVYTG</sequence>
<dbReference type="AlphaFoldDB" id="A0ABD0J075"/>
<dbReference type="Pfam" id="PF18463">
    <property type="entry name" value="PCSK9_C3"/>
    <property type="match status" value="1"/>
</dbReference>
<feature type="non-terminal residue" evidence="2">
    <location>
        <position position="1"/>
    </location>
</feature>
<reference evidence="2 3" key="1">
    <citation type="journal article" date="2023" name="Sci. Data">
        <title>Genome assembly of the Korean intertidal mud-creeper Batillaria attramentaria.</title>
        <authorList>
            <person name="Patra A.K."/>
            <person name="Ho P.T."/>
            <person name="Jun S."/>
            <person name="Lee S.J."/>
            <person name="Kim Y."/>
            <person name="Won Y.J."/>
        </authorList>
    </citation>
    <scope>NUCLEOTIDE SEQUENCE [LARGE SCALE GENOMIC DNA]</scope>
    <source>
        <strain evidence="2">Wonlab-2016</strain>
    </source>
</reference>